<evidence type="ECO:0000313" key="1">
    <source>
        <dbReference type="EMBL" id="PWK53162.1"/>
    </source>
</evidence>
<accession>A0A316FXS5</accession>
<organism evidence="1 2">
    <name type="scientific">Silicimonas algicola</name>
    <dbReference type="NCBI Taxonomy" id="1826607"/>
    <lineage>
        <taxon>Bacteria</taxon>
        <taxon>Pseudomonadati</taxon>
        <taxon>Pseudomonadota</taxon>
        <taxon>Alphaproteobacteria</taxon>
        <taxon>Rhodobacterales</taxon>
        <taxon>Paracoccaceae</taxon>
    </lineage>
</organism>
<dbReference type="Proteomes" id="UP000245390">
    <property type="component" value="Unassembled WGS sequence"/>
</dbReference>
<sequence>MSDAPSKLIMDSIDFCTSTVSATFSSSTTVTPSIALTAAAPSAWAWL</sequence>
<proteinExistence type="predicted"/>
<protein>
    <submittedName>
        <fullName evidence="1">Uncharacterized protein</fullName>
    </submittedName>
</protein>
<keyword evidence="2" id="KW-1185">Reference proteome</keyword>
<evidence type="ECO:0000313" key="2">
    <source>
        <dbReference type="Proteomes" id="UP000245390"/>
    </source>
</evidence>
<dbReference type="EMBL" id="QGGV01000014">
    <property type="protein sequence ID" value="PWK53162.1"/>
    <property type="molecule type" value="Genomic_DNA"/>
</dbReference>
<dbReference type="AlphaFoldDB" id="A0A316FXS5"/>
<comment type="caution">
    <text evidence="1">The sequence shown here is derived from an EMBL/GenBank/DDBJ whole genome shotgun (WGS) entry which is preliminary data.</text>
</comment>
<name>A0A316FXS5_9RHOB</name>
<reference evidence="1 2" key="1">
    <citation type="submission" date="2018-05" db="EMBL/GenBank/DDBJ databases">
        <title>Genomic Encyclopedia of Type Strains, Phase IV (KMG-IV): sequencing the most valuable type-strain genomes for metagenomic binning, comparative biology and taxonomic classification.</title>
        <authorList>
            <person name="Goeker M."/>
        </authorList>
    </citation>
    <scope>NUCLEOTIDE SEQUENCE [LARGE SCALE GENOMIC DNA]</scope>
    <source>
        <strain evidence="1 2">DSM 103371</strain>
    </source>
</reference>
<gene>
    <name evidence="1" type="ORF">C8D95_11464</name>
</gene>